<dbReference type="PANTHER" id="PTHR38477:SF1">
    <property type="entry name" value="MUREIN L,D-TRANSPEPTIDASE CATALYTIC DOMAIN FAMILY PROTEIN"/>
    <property type="match status" value="1"/>
</dbReference>
<dbReference type="EMBL" id="SSNZ01000002">
    <property type="protein sequence ID" value="THF51176.1"/>
    <property type="molecule type" value="Genomic_DNA"/>
</dbReference>
<dbReference type="Pfam" id="PF13645">
    <property type="entry name" value="YkuD_2"/>
    <property type="match status" value="1"/>
</dbReference>
<dbReference type="OrthoDB" id="9815195at2"/>
<evidence type="ECO:0000313" key="2">
    <source>
        <dbReference type="Proteomes" id="UP000307507"/>
    </source>
</evidence>
<dbReference type="AlphaFoldDB" id="A0A4S3ZYY7"/>
<keyword evidence="2" id="KW-1185">Reference proteome</keyword>
<sequence>MAYRVLPVLFLFLLSFKPLSTKETDPPKLVAANAKASFELKVKNLYTALNPQKFAMPKLESFSKALEGFYQLKEQGLIKKDILTLIDFSLSSAQKRLWVIDMATNTILLQSVVSHGRNSGDEFATQFSNENNSFMSSLGFYATGEVYQGKHGMSLRLDGLEYGINDNARNRAVVMHGADYANENIISKQGRLGRSQGCPAVPVALHKEIINLIKEKSCLFIYHPSRNYENKSKLIS</sequence>
<dbReference type="Proteomes" id="UP000307507">
    <property type="component" value="Unassembled WGS sequence"/>
</dbReference>
<name>A0A4S3ZYY7_9FLAO</name>
<evidence type="ECO:0000313" key="1">
    <source>
        <dbReference type="EMBL" id="THF51176.1"/>
    </source>
</evidence>
<dbReference type="PANTHER" id="PTHR38477">
    <property type="entry name" value="HYPOTHETICAL EXPORTED PROTEIN"/>
    <property type="match status" value="1"/>
</dbReference>
<protein>
    <submittedName>
        <fullName evidence="1">Murein L,D-transpeptidase catalytic domain family protein</fullName>
    </submittedName>
</protein>
<reference evidence="1 2" key="1">
    <citation type="submission" date="2019-04" db="EMBL/GenBank/DDBJ databases">
        <title>Flavobacterium sp. nov. isolated from construction timber.</title>
        <authorList>
            <person name="Lin S.-Y."/>
            <person name="Chang C.-T."/>
            <person name="Young C.-C."/>
        </authorList>
    </citation>
    <scope>NUCLEOTIDE SEQUENCE [LARGE SCALE GENOMIC DNA]</scope>
    <source>
        <strain evidence="1 2">CC-CTC003</strain>
    </source>
</reference>
<gene>
    <name evidence="1" type="ORF">E6C50_05215</name>
</gene>
<proteinExistence type="predicted"/>
<comment type="caution">
    <text evidence="1">The sequence shown here is derived from an EMBL/GenBank/DDBJ whole genome shotgun (WGS) entry which is preliminary data.</text>
</comment>
<organism evidence="1 2">
    <name type="scientific">Flavobacterium supellecticarium</name>
    <dbReference type="NCBI Taxonomy" id="2565924"/>
    <lineage>
        <taxon>Bacteria</taxon>
        <taxon>Pseudomonadati</taxon>
        <taxon>Bacteroidota</taxon>
        <taxon>Flavobacteriia</taxon>
        <taxon>Flavobacteriales</taxon>
        <taxon>Flavobacteriaceae</taxon>
        <taxon>Flavobacterium</taxon>
    </lineage>
</organism>
<accession>A0A4S3ZYY7</accession>
<dbReference type="InterPro" id="IPR032676">
    <property type="entry name" value="YkuD_2"/>
</dbReference>